<proteinExistence type="predicted"/>
<reference evidence="1 2" key="1">
    <citation type="submission" date="2017-09" db="EMBL/GenBank/DDBJ databases">
        <authorList>
            <person name="Varghese N."/>
            <person name="Submissions S."/>
        </authorList>
    </citation>
    <scope>NUCLEOTIDE SEQUENCE [LARGE SCALE GENOMIC DNA]</scope>
    <source>
        <strain evidence="1 2">OK806</strain>
    </source>
</reference>
<keyword evidence="2" id="KW-1185">Reference proteome</keyword>
<evidence type="ECO:0000313" key="1">
    <source>
        <dbReference type="EMBL" id="SOE58573.1"/>
    </source>
</evidence>
<dbReference type="Proteomes" id="UP000219522">
    <property type="component" value="Unassembled WGS sequence"/>
</dbReference>
<dbReference type="RefSeq" id="WP_062632299.1">
    <property type="nucleotide sequence ID" value="NZ_FCOG02000003.1"/>
</dbReference>
<gene>
    <name evidence="1" type="ORF">SAMN05446927_1616</name>
</gene>
<evidence type="ECO:0000313" key="2">
    <source>
        <dbReference type="Proteomes" id="UP000219522"/>
    </source>
</evidence>
<name>A0A7Z7I3J6_9BURK</name>
<dbReference type="AlphaFoldDB" id="A0A7Z7I3J6"/>
<organism evidence="1 2">
    <name type="scientific">Caballeronia arationis</name>
    <dbReference type="NCBI Taxonomy" id="1777142"/>
    <lineage>
        <taxon>Bacteria</taxon>
        <taxon>Pseudomonadati</taxon>
        <taxon>Pseudomonadota</taxon>
        <taxon>Betaproteobacteria</taxon>
        <taxon>Burkholderiales</taxon>
        <taxon>Burkholderiaceae</taxon>
        <taxon>Caballeronia</taxon>
    </lineage>
</organism>
<sequence>MLASEKGEVGAQAAQLGRRAFRLLLEPGARGGVVIKRELRMCELVTQFLLGDRGAQIASTCRLCSRELFSAKPAAASAEIAHAAAMPPSRSVGVRRGVRE</sequence>
<accession>A0A7Z7I3J6</accession>
<comment type="caution">
    <text evidence="1">The sequence shown here is derived from an EMBL/GenBank/DDBJ whole genome shotgun (WGS) entry which is preliminary data.</text>
</comment>
<dbReference type="EMBL" id="OCSU01000001">
    <property type="protein sequence ID" value="SOE58573.1"/>
    <property type="molecule type" value="Genomic_DNA"/>
</dbReference>
<protein>
    <submittedName>
        <fullName evidence="1">Uncharacterized protein</fullName>
    </submittedName>
</protein>